<gene>
    <name evidence="7" type="ORF">BHY08_06600</name>
</gene>
<name>A0A1J0A6F8_9ENTE</name>
<dbReference type="KEGG" id="vte:BHY08_06600"/>
<evidence type="ECO:0000256" key="2">
    <source>
        <dbReference type="ARBA" id="ARBA00023015"/>
    </source>
</evidence>
<keyword evidence="2" id="KW-0805">Transcription regulation</keyword>
<dbReference type="AlphaFoldDB" id="A0A1J0A6F8"/>
<dbReference type="PANTHER" id="PTHR34294">
    <property type="entry name" value="TRANSCRIPTIONAL REGULATOR-RELATED"/>
    <property type="match status" value="1"/>
</dbReference>
<dbReference type="InterPro" id="IPR037171">
    <property type="entry name" value="NagB/RpiA_transferase-like"/>
</dbReference>
<evidence type="ECO:0000313" key="7">
    <source>
        <dbReference type="EMBL" id="APB31525.1"/>
    </source>
</evidence>
<sequence>MSDDFDIIEQIAPDMIQVIEQRFRILRNIYWNQPVGRRKLSEKVNLTERILRSETEVLKQLRLIEVSKIGMSLTEKGLSLYSDLEIVMAEQTGNRVLEKKLASKLDIERCLITPGDSDVERKVIEKFGELISDILSTRLPDGENIIAVMGGTTMATVSQCMYRLETPERHNIFVPARGGIGETIQTQANSISATMAEQTGGEFKVLYVPEQVSSETYELLLHEPTVQRVLELISKSNVVIHSIGRALHMAKRRNMSASDLAMLSNKGAVAESFGYFFNKDGEVVYKIPRIGLQMKDLQEIPYVIAVAGGKTKAKAIEAYIKNAPKQTWLITDEGAAKQILKEETL</sequence>
<dbReference type="OrthoDB" id="9793820at2"/>
<keyword evidence="8" id="KW-1185">Reference proteome</keyword>
<dbReference type="Pfam" id="PF04198">
    <property type="entry name" value="Sugar-bind"/>
    <property type="match status" value="1"/>
</dbReference>
<dbReference type="STRING" id="519472.BHY08_06600"/>
<dbReference type="SUPFAM" id="SSF100950">
    <property type="entry name" value="NagB/RpiA/CoA transferase-like"/>
    <property type="match status" value="1"/>
</dbReference>
<dbReference type="Proteomes" id="UP000191200">
    <property type="component" value="Chromosome"/>
</dbReference>
<dbReference type="InterPro" id="IPR007324">
    <property type="entry name" value="Sugar-bd_dom_put"/>
</dbReference>
<keyword evidence="4" id="KW-0804">Transcription</keyword>
<dbReference type="PANTHER" id="PTHR34294:SF5">
    <property type="entry name" value="CENTRAL GLYCOLYTIC GENES REGULATOR"/>
    <property type="match status" value="1"/>
</dbReference>
<dbReference type="Gene3D" id="3.40.50.1360">
    <property type="match status" value="1"/>
</dbReference>
<dbReference type="SUPFAM" id="SSF46785">
    <property type="entry name" value="Winged helix' DNA-binding domain"/>
    <property type="match status" value="1"/>
</dbReference>
<reference evidence="7 8" key="1">
    <citation type="submission" date="2016-09" db="EMBL/GenBank/DDBJ databases">
        <title>Vagococcus teuberi sp. nov., isolated from the Malian artisanal sour milk fene.</title>
        <authorList>
            <person name="Wullschleger S."/>
            <person name="Seifert C."/>
            <person name="Baumgartner S."/>
            <person name="Lacroix C."/>
            <person name="Bonfoh B."/>
            <person name="Stevens M.J."/>
            <person name="Meile L."/>
        </authorList>
    </citation>
    <scope>NUCLEOTIDE SEQUENCE [LARGE SCALE GENOMIC DNA]</scope>
    <source>
        <strain evidence="7 8">DSM 21459</strain>
    </source>
</reference>
<comment type="similarity">
    <text evidence="1">Belongs to the SorC transcriptional regulatory family.</text>
</comment>
<feature type="domain" description="CggR N-terminal DNA binding" evidence="6">
    <location>
        <begin position="18"/>
        <end position="88"/>
    </location>
</feature>
<dbReference type="RefSeq" id="WP_071457118.1">
    <property type="nucleotide sequence ID" value="NZ_CP017267.1"/>
</dbReference>
<evidence type="ECO:0000259" key="6">
    <source>
        <dbReference type="Pfam" id="PF21715"/>
    </source>
</evidence>
<evidence type="ECO:0000256" key="3">
    <source>
        <dbReference type="ARBA" id="ARBA00023125"/>
    </source>
</evidence>
<keyword evidence="3" id="KW-0238">DNA-binding</keyword>
<protein>
    <submittedName>
        <fullName evidence="7">SorC family transcriptional regulator</fullName>
    </submittedName>
</protein>
<dbReference type="Pfam" id="PF21715">
    <property type="entry name" value="CggR_N"/>
    <property type="match status" value="1"/>
</dbReference>
<accession>A0A1J0A6F8</accession>
<organism evidence="7 8">
    <name type="scientific">Vagococcus teuberi</name>
    <dbReference type="NCBI Taxonomy" id="519472"/>
    <lineage>
        <taxon>Bacteria</taxon>
        <taxon>Bacillati</taxon>
        <taxon>Bacillota</taxon>
        <taxon>Bacilli</taxon>
        <taxon>Lactobacillales</taxon>
        <taxon>Enterococcaceae</taxon>
        <taxon>Vagococcus</taxon>
    </lineage>
</organism>
<evidence type="ECO:0000256" key="4">
    <source>
        <dbReference type="ARBA" id="ARBA00023163"/>
    </source>
</evidence>
<feature type="domain" description="Sugar-binding" evidence="5">
    <location>
        <begin position="91"/>
        <end position="341"/>
    </location>
</feature>
<evidence type="ECO:0000256" key="1">
    <source>
        <dbReference type="ARBA" id="ARBA00010466"/>
    </source>
</evidence>
<dbReference type="EMBL" id="CP017267">
    <property type="protein sequence ID" value="APB31525.1"/>
    <property type="molecule type" value="Genomic_DNA"/>
</dbReference>
<dbReference type="InterPro" id="IPR051054">
    <property type="entry name" value="SorC_transcr_regulators"/>
</dbReference>
<dbReference type="GO" id="GO:0003677">
    <property type="term" value="F:DNA binding"/>
    <property type="evidence" value="ECO:0007669"/>
    <property type="project" value="UniProtKB-KW"/>
</dbReference>
<dbReference type="GO" id="GO:0030246">
    <property type="term" value="F:carbohydrate binding"/>
    <property type="evidence" value="ECO:0007669"/>
    <property type="project" value="InterPro"/>
</dbReference>
<evidence type="ECO:0000259" key="5">
    <source>
        <dbReference type="Pfam" id="PF04198"/>
    </source>
</evidence>
<proteinExistence type="inferred from homology"/>
<dbReference type="InterPro" id="IPR048715">
    <property type="entry name" value="CggR_N"/>
</dbReference>
<evidence type="ECO:0000313" key="8">
    <source>
        <dbReference type="Proteomes" id="UP000191200"/>
    </source>
</evidence>
<dbReference type="InterPro" id="IPR036390">
    <property type="entry name" value="WH_DNA-bd_sf"/>
</dbReference>